<evidence type="ECO:0000313" key="8">
    <source>
        <dbReference type="EMBL" id="TQV85410.1"/>
    </source>
</evidence>
<evidence type="ECO:0000313" key="9">
    <source>
        <dbReference type="Proteomes" id="UP000315439"/>
    </source>
</evidence>
<dbReference type="GO" id="GO:0016831">
    <property type="term" value="F:carboxy-lyase activity"/>
    <property type="evidence" value="ECO:0007669"/>
    <property type="project" value="UniProtKB-KW"/>
</dbReference>
<evidence type="ECO:0000256" key="4">
    <source>
        <dbReference type="ARBA" id="ARBA00022898"/>
    </source>
</evidence>
<dbReference type="Gene3D" id="3.90.1150.10">
    <property type="entry name" value="Aspartate Aminotransferase, domain 1"/>
    <property type="match status" value="1"/>
</dbReference>
<evidence type="ECO:0000256" key="2">
    <source>
        <dbReference type="ARBA" id="ARBA00009533"/>
    </source>
</evidence>
<proteinExistence type="inferred from homology"/>
<dbReference type="InterPro" id="IPR021115">
    <property type="entry name" value="Pyridoxal-P_BS"/>
</dbReference>
<keyword evidence="9" id="KW-1185">Reference proteome</keyword>
<dbReference type="SUPFAM" id="SSF53383">
    <property type="entry name" value="PLP-dependent transferases"/>
    <property type="match status" value="1"/>
</dbReference>
<dbReference type="PANTHER" id="PTHR11999:SF70">
    <property type="entry name" value="MIP05841P"/>
    <property type="match status" value="1"/>
</dbReference>
<dbReference type="InterPro" id="IPR010977">
    <property type="entry name" value="Aromatic_deC"/>
</dbReference>
<evidence type="ECO:0000256" key="5">
    <source>
        <dbReference type="ARBA" id="ARBA00023239"/>
    </source>
</evidence>
<dbReference type="Pfam" id="PF00282">
    <property type="entry name" value="Pyridoxal_deC"/>
    <property type="match status" value="1"/>
</dbReference>
<dbReference type="GO" id="GO:0008483">
    <property type="term" value="F:transaminase activity"/>
    <property type="evidence" value="ECO:0007669"/>
    <property type="project" value="UniProtKB-KW"/>
</dbReference>
<evidence type="ECO:0000256" key="7">
    <source>
        <dbReference type="RuleBase" id="RU000382"/>
    </source>
</evidence>
<dbReference type="EMBL" id="VIKS01000012">
    <property type="protein sequence ID" value="TQV85410.1"/>
    <property type="molecule type" value="Genomic_DNA"/>
</dbReference>
<dbReference type="InterPro" id="IPR015422">
    <property type="entry name" value="PyrdxlP-dep_Trfase_small"/>
</dbReference>
<keyword evidence="8" id="KW-0808">Transferase</keyword>
<name>A0A545U7G3_9GAMM</name>
<accession>A0A545U7G3</accession>
<dbReference type="InterPro" id="IPR002129">
    <property type="entry name" value="PyrdxlP-dep_de-COase"/>
</dbReference>
<dbReference type="GO" id="GO:0030170">
    <property type="term" value="F:pyridoxal phosphate binding"/>
    <property type="evidence" value="ECO:0007669"/>
    <property type="project" value="InterPro"/>
</dbReference>
<comment type="caution">
    <text evidence="8">The sequence shown here is derived from an EMBL/GenBank/DDBJ whole genome shotgun (WGS) entry which is preliminary data.</text>
</comment>
<evidence type="ECO:0000256" key="6">
    <source>
        <dbReference type="PIRSR" id="PIRSR602129-50"/>
    </source>
</evidence>
<feature type="modified residue" description="N6-(pyridoxal phosphate)lysine" evidence="6">
    <location>
        <position position="290"/>
    </location>
</feature>
<dbReference type="Proteomes" id="UP000315439">
    <property type="component" value="Unassembled WGS sequence"/>
</dbReference>
<dbReference type="PROSITE" id="PS00392">
    <property type="entry name" value="DDC_GAD_HDC_YDC"/>
    <property type="match status" value="1"/>
</dbReference>
<comment type="cofactor">
    <cofactor evidence="1 6 7">
        <name>pyridoxal 5'-phosphate</name>
        <dbReference type="ChEBI" id="CHEBI:597326"/>
    </cofactor>
</comment>
<keyword evidence="5 7" id="KW-0456">Lyase</keyword>
<keyword evidence="4 6" id="KW-0663">Pyridoxal phosphate</keyword>
<gene>
    <name evidence="8" type="ORF">FLL46_19790</name>
</gene>
<dbReference type="Gene3D" id="3.40.640.10">
    <property type="entry name" value="Type I PLP-dependent aspartate aminotransferase-like (Major domain)"/>
    <property type="match status" value="1"/>
</dbReference>
<dbReference type="RefSeq" id="WP_142933087.1">
    <property type="nucleotide sequence ID" value="NZ_ML660168.1"/>
</dbReference>
<sequence length="464" mass="51347">MIPRKTDWQELENFLATFSLLTKNFFHDLDERAVAITHAKLPDLPMSTNGLDFQSALEVLCDHVIPQLSASRGPRYWGFVTGGATPVATFADWLVSTFDQNLSSSGDSVATQVEKQTIRWLCQLFDLPESFSGIVTTGATASNFLGALCSRQFAGQKQGIDVAKEGVAGLSVEIFSTTPHASMLKTLGMAGLGQNCVTKVKSLPNSEQMDVIDLDNKLSESTVKAKVIIASAGTVTGTDFDDLESISELGEQYQCWLHVDAAFGIFERLIGGEKTRGLERANSITLDCHKWLNVPYDCGVFLTRNLDMLFNSLNVPAPYLQTNQTDPDFLSLGVENSRRFRALPVWLSLLTYGKKGIADWVNRNVKLAKFFAKEINKSQDYELLHDCQLNVVLFRPNCEGLSDIEATQKTKKFLKAINLDGRVFLSPGLWQGKQCIRAALSNWETQTSDVDIVMQCLTDVANNF</sequence>
<comment type="similarity">
    <text evidence="2 7">Belongs to the group II decarboxylase family.</text>
</comment>
<protein>
    <submittedName>
        <fullName evidence="8">Aspartate aminotransferase family protein</fullName>
    </submittedName>
</protein>
<dbReference type="OrthoDB" id="9803665at2"/>
<evidence type="ECO:0000256" key="1">
    <source>
        <dbReference type="ARBA" id="ARBA00001933"/>
    </source>
</evidence>
<evidence type="ECO:0000256" key="3">
    <source>
        <dbReference type="ARBA" id="ARBA00022793"/>
    </source>
</evidence>
<reference evidence="8 9" key="1">
    <citation type="submission" date="2019-07" db="EMBL/GenBank/DDBJ databases">
        <title>Draft genome for Aliikangiella sp. M105.</title>
        <authorList>
            <person name="Wang G."/>
        </authorList>
    </citation>
    <scope>NUCLEOTIDE SEQUENCE [LARGE SCALE GENOMIC DNA]</scope>
    <source>
        <strain evidence="8 9">M105</strain>
    </source>
</reference>
<keyword evidence="8" id="KW-0032">Aminotransferase</keyword>
<dbReference type="GO" id="GO:0019752">
    <property type="term" value="P:carboxylic acid metabolic process"/>
    <property type="evidence" value="ECO:0007669"/>
    <property type="project" value="InterPro"/>
</dbReference>
<dbReference type="PANTHER" id="PTHR11999">
    <property type="entry name" value="GROUP II PYRIDOXAL-5-PHOSPHATE DECARBOXYLASE"/>
    <property type="match status" value="1"/>
</dbReference>
<dbReference type="AlphaFoldDB" id="A0A545U7G3"/>
<organism evidence="8 9">
    <name type="scientific">Aliikangiella coralliicola</name>
    <dbReference type="NCBI Taxonomy" id="2592383"/>
    <lineage>
        <taxon>Bacteria</taxon>
        <taxon>Pseudomonadati</taxon>
        <taxon>Pseudomonadota</taxon>
        <taxon>Gammaproteobacteria</taxon>
        <taxon>Oceanospirillales</taxon>
        <taxon>Pleioneaceae</taxon>
        <taxon>Aliikangiella</taxon>
    </lineage>
</organism>
<keyword evidence="3" id="KW-0210">Decarboxylase</keyword>
<dbReference type="InterPro" id="IPR015421">
    <property type="entry name" value="PyrdxlP-dep_Trfase_major"/>
</dbReference>
<dbReference type="InterPro" id="IPR015424">
    <property type="entry name" value="PyrdxlP-dep_Trfase"/>
</dbReference>